<evidence type="ECO:0000256" key="11">
    <source>
        <dbReference type="ARBA" id="ARBA00023157"/>
    </source>
</evidence>
<reference evidence="17" key="1">
    <citation type="journal article" date="2017" name="Nature">
        <title>The genome of Chenopodium quinoa.</title>
        <authorList>
            <person name="Jarvis D.E."/>
            <person name="Ho Y.S."/>
            <person name="Lightfoot D.J."/>
            <person name="Schmoeckel S.M."/>
            <person name="Li B."/>
            <person name="Borm T.J.A."/>
            <person name="Ohyanagi H."/>
            <person name="Mineta K."/>
            <person name="Michell C.T."/>
            <person name="Saber N."/>
            <person name="Kharbatia N.M."/>
            <person name="Rupper R.R."/>
            <person name="Sharp A.R."/>
            <person name="Dally N."/>
            <person name="Boughton B.A."/>
            <person name="Woo Y.H."/>
            <person name="Gao G."/>
            <person name="Schijlen E.G.W.M."/>
            <person name="Guo X."/>
            <person name="Momin A.A."/>
            <person name="Negrao S."/>
            <person name="Al-Babili S."/>
            <person name="Gehring C."/>
            <person name="Roessner U."/>
            <person name="Jung C."/>
            <person name="Murphy K."/>
            <person name="Arold S.T."/>
            <person name="Gojobori T."/>
            <person name="van der Linden C.G."/>
            <person name="van Loo E.N."/>
            <person name="Jellen E.N."/>
            <person name="Maughan P.J."/>
            <person name="Tester M."/>
        </authorList>
    </citation>
    <scope>NUCLEOTIDE SEQUENCE [LARGE SCALE GENOMIC DNA]</scope>
    <source>
        <strain evidence="17">cv. PI 614886</strain>
    </source>
</reference>
<dbReference type="InterPro" id="IPR002902">
    <property type="entry name" value="GNK2"/>
</dbReference>
<evidence type="ECO:0000256" key="2">
    <source>
        <dbReference type="ARBA" id="ARBA00022448"/>
    </source>
</evidence>
<evidence type="ECO:0000313" key="18">
    <source>
        <dbReference type="Proteomes" id="UP000596660"/>
    </source>
</evidence>
<feature type="chain" id="PRO_5030697347" description="Gnk2-homologous domain-containing protein" evidence="15">
    <location>
        <begin position="20"/>
        <end position="298"/>
    </location>
</feature>
<reference evidence="17" key="2">
    <citation type="submission" date="2021-03" db="UniProtKB">
        <authorList>
            <consortium name="EnsemblPlants"/>
        </authorList>
    </citation>
    <scope>IDENTIFICATION</scope>
</reference>
<dbReference type="PROSITE" id="PS51473">
    <property type="entry name" value="GNK2"/>
    <property type="match status" value="2"/>
</dbReference>
<evidence type="ECO:0000256" key="7">
    <source>
        <dbReference type="ARBA" id="ARBA00022737"/>
    </source>
</evidence>
<dbReference type="FunFam" id="3.30.430.20:FF:000001">
    <property type="entry name" value="cysteine-rich repeat secretory protein 3"/>
    <property type="match status" value="1"/>
</dbReference>
<keyword evidence="9 14" id="KW-1133">Transmembrane helix</keyword>
<evidence type="ECO:0000256" key="6">
    <source>
        <dbReference type="ARBA" id="ARBA00022729"/>
    </source>
</evidence>
<evidence type="ECO:0000256" key="15">
    <source>
        <dbReference type="SAM" id="SignalP"/>
    </source>
</evidence>
<keyword evidence="10 14" id="KW-0472">Membrane</keyword>
<keyword evidence="8" id="KW-0965">Cell junction</keyword>
<keyword evidence="5 14" id="KW-0812">Transmembrane</keyword>
<keyword evidence="3" id="KW-1003">Cell membrane</keyword>
<dbReference type="GO" id="GO:0005886">
    <property type="term" value="C:plasma membrane"/>
    <property type="evidence" value="ECO:0007669"/>
    <property type="project" value="UniProtKB-SubCell"/>
</dbReference>
<dbReference type="Gene3D" id="3.30.430.20">
    <property type="entry name" value="Gnk2 domain, C-X8-C-X2-C motif"/>
    <property type="match status" value="2"/>
</dbReference>
<keyword evidence="11" id="KW-1015">Disulfide bond</keyword>
<accession>A0A803LEP0</accession>
<keyword evidence="6 15" id="KW-0732">Signal</keyword>
<dbReference type="AlphaFoldDB" id="A0A803LEP0"/>
<dbReference type="PANTHER" id="PTHR32080:SF3">
    <property type="entry name" value="PLASMODESMATA-LOCATED PROTEIN 7"/>
    <property type="match status" value="1"/>
</dbReference>
<feature type="domain" description="Gnk2-homologous" evidence="16">
    <location>
        <begin position="26"/>
        <end position="131"/>
    </location>
</feature>
<feature type="signal peptide" evidence="15">
    <location>
        <begin position="1"/>
        <end position="19"/>
    </location>
</feature>
<keyword evidence="7" id="KW-0677">Repeat</keyword>
<dbReference type="Gramene" id="AUR62011646-RA">
    <property type="protein sequence ID" value="AUR62011646-RA:cds"/>
    <property type="gene ID" value="AUR62011646"/>
</dbReference>
<name>A0A803LEP0_CHEQI</name>
<dbReference type="InterPro" id="IPR051378">
    <property type="entry name" value="Cell2Cell_Antifungal"/>
</dbReference>
<dbReference type="CDD" id="cd23509">
    <property type="entry name" value="Gnk2-like"/>
    <property type="match status" value="2"/>
</dbReference>
<feature type="domain" description="Gnk2-homologous" evidence="16">
    <location>
        <begin position="132"/>
        <end position="232"/>
    </location>
</feature>
<evidence type="ECO:0000256" key="9">
    <source>
        <dbReference type="ARBA" id="ARBA00022989"/>
    </source>
</evidence>
<evidence type="ECO:0000256" key="13">
    <source>
        <dbReference type="ARBA" id="ARBA00038393"/>
    </source>
</evidence>
<dbReference type="EnsemblPlants" id="AUR62011646-RA">
    <property type="protein sequence ID" value="AUR62011646-RA:cds"/>
    <property type="gene ID" value="AUR62011646"/>
</dbReference>
<dbReference type="Pfam" id="PF01657">
    <property type="entry name" value="Stress-antifung"/>
    <property type="match status" value="2"/>
</dbReference>
<keyword evidence="2" id="KW-0813">Transport</keyword>
<protein>
    <recommendedName>
        <fullName evidence="16">Gnk2-homologous domain-containing protein</fullName>
    </recommendedName>
</protein>
<dbReference type="PANTHER" id="PTHR32080">
    <property type="entry name" value="ANTIFUNGAL PROTEIN GINKBILOBIN-2-LIKE"/>
    <property type="match status" value="1"/>
</dbReference>
<sequence>MATSLPILPLLLILSLATASDSSTLNSFVYGGCSQIKYSSSDVAYTSNLNSLLTSLVNSATYMAYNHFAIAGTSMHEVVYGLYQCRGDLPMPDCATCVANSVSRLGALCPGSCGGAIQLQGCYVKYDNDTFIGAEDKTVVMKKCGQPTGNQDKIVNRDAVLEGVVGNGGGFYRAGGSKDVAVIAQCVGDLSEGQCQDCLKESVDQVKMECATSGNGDMYLGKCYVRYTIGGGRGYFNNNGIGGSDDKNRGVKNFALVIGLLAAIVIVIIFLTFICRVFAGSSKEVLECFLALQSTILD</sequence>
<organism evidence="17 18">
    <name type="scientific">Chenopodium quinoa</name>
    <name type="common">Quinoa</name>
    <dbReference type="NCBI Taxonomy" id="63459"/>
    <lineage>
        <taxon>Eukaryota</taxon>
        <taxon>Viridiplantae</taxon>
        <taxon>Streptophyta</taxon>
        <taxon>Embryophyta</taxon>
        <taxon>Tracheophyta</taxon>
        <taxon>Spermatophyta</taxon>
        <taxon>Magnoliopsida</taxon>
        <taxon>eudicotyledons</taxon>
        <taxon>Gunneridae</taxon>
        <taxon>Pentapetalae</taxon>
        <taxon>Caryophyllales</taxon>
        <taxon>Chenopodiaceae</taxon>
        <taxon>Chenopodioideae</taxon>
        <taxon>Atripliceae</taxon>
        <taxon>Chenopodium</taxon>
    </lineage>
</organism>
<dbReference type="Proteomes" id="UP000596660">
    <property type="component" value="Unplaced"/>
</dbReference>
<proteinExistence type="inferred from homology"/>
<dbReference type="OMA" id="DKTCVLN"/>
<evidence type="ECO:0000313" key="17">
    <source>
        <dbReference type="EnsemblPlants" id="AUR62011646-RA:cds"/>
    </source>
</evidence>
<keyword evidence="4" id="KW-0945">Host-virus interaction</keyword>
<dbReference type="GO" id="GO:0009506">
    <property type="term" value="C:plasmodesma"/>
    <property type="evidence" value="ECO:0007669"/>
    <property type="project" value="UniProtKB-SubCell"/>
</dbReference>
<evidence type="ECO:0000256" key="8">
    <source>
        <dbReference type="ARBA" id="ARBA00022949"/>
    </source>
</evidence>
<evidence type="ECO:0000259" key="16">
    <source>
        <dbReference type="PROSITE" id="PS51473"/>
    </source>
</evidence>
<dbReference type="InterPro" id="IPR038408">
    <property type="entry name" value="GNK2_sf"/>
</dbReference>
<evidence type="ECO:0000256" key="14">
    <source>
        <dbReference type="SAM" id="Phobius"/>
    </source>
</evidence>
<keyword evidence="18" id="KW-1185">Reference proteome</keyword>
<comment type="subcellular location">
    <subcellularLocation>
        <location evidence="12">Cell junction</location>
        <location evidence="12">Plasmodesma</location>
    </subcellularLocation>
    <subcellularLocation>
        <location evidence="1">Cell membrane</location>
        <topology evidence="1">Single-pass type I membrane protein</topology>
    </subcellularLocation>
</comment>
<comment type="similarity">
    <text evidence="13">Belongs to the cysteine-rich repeat secretory protein family. Plasmodesmata-located proteins (PDLD) subfamily.</text>
</comment>
<evidence type="ECO:0000256" key="3">
    <source>
        <dbReference type="ARBA" id="ARBA00022475"/>
    </source>
</evidence>
<evidence type="ECO:0000256" key="12">
    <source>
        <dbReference type="ARBA" id="ARBA00024184"/>
    </source>
</evidence>
<evidence type="ECO:0000256" key="1">
    <source>
        <dbReference type="ARBA" id="ARBA00004251"/>
    </source>
</evidence>
<evidence type="ECO:0000256" key="10">
    <source>
        <dbReference type="ARBA" id="ARBA00023136"/>
    </source>
</evidence>
<feature type="transmembrane region" description="Helical" evidence="14">
    <location>
        <begin position="254"/>
        <end position="274"/>
    </location>
</feature>
<evidence type="ECO:0000256" key="4">
    <source>
        <dbReference type="ARBA" id="ARBA00022581"/>
    </source>
</evidence>
<evidence type="ECO:0000256" key="5">
    <source>
        <dbReference type="ARBA" id="ARBA00022692"/>
    </source>
</evidence>